<dbReference type="SUPFAM" id="SSF51905">
    <property type="entry name" value="FAD/NAD(P)-binding domain"/>
    <property type="match status" value="1"/>
</dbReference>
<dbReference type="PANTHER" id="PTHR43476:SF5">
    <property type="entry name" value="FAD-DEPENDENT MONOOXYGENASE"/>
    <property type="match status" value="1"/>
</dbReference>
<keyword evidence="2" id="KW-1133">Transmembrane helix</keyword>
<comment type="caution">
    <text evidence="4">The sequence shown here is derived from an EMBL/GenBank/DDBJ whole genome shotgun (WGS) entry which is preliminary data.</text>
</comment>
<evidence type="ECO:0000256" key="2">
    <source>
        <dbReference type="SAM" id="Phobius"/>
    </source>
</evidence>
<feature type="transmembrane region" description="Helical" evidence="2">
    <location>
        <begin position="6"/>
        <end position="28"/>
    </location>
</feature>
<dbReference type="InterPro" id="IPR050631">
    <property type="entry name" value="PheA/TfdB_FAD_monoxygenase"/>
</dbReference>
<name>A0A1V3SUY3_9BACT</name>
<proteinExistence type="predicted"/>
<feature type="domain" description="FAD-binding" evidence="3">
    <location>
        <begin position="10"/>
        <end position="359"/>
    </location>
</feature>
<dbReference type="PANTHER" id="PTHR43476">
    <property type="entry name" value="3-(3-HYDROXY-PHENYL)PROPIONATE/3-HYDROXYCINNAMIC ACID HYDROXYLASE"/>
    <property type="match status" value="1"/>
</dbReference>
<keyword evidence="2" id="KW-0472">Membrane</keyword>
<dbReference type="InterPro" id="IPR036188">
    <property type="entry name" value="FAD/NAD-bd_sf"/>
</dbReference>
<evidence type="ECO:0000313" key="4">
    <source>
        <dbReference type="EMBL" id="OOH72669.1"/>
    </source>
</evidence>
<organism evidence="4 5">
    <name type="scientific">Leptospirillum ferriphilum</name>
    <dbReference type="NCBI Taxonomy" id="178606"/>
    <lineage>
        <taxon>Bacteria</taxon>
        <taxon>Pseudomonadati</taxon>
        <taxon>Nitrospirota</taxon>
        <taxon>Nitrospiria</taxon>
        <taxon>Nitrospirales</taxon>
        <taxon>Nitrospiraceae</taxon>
        <taxon>Leptospirillum</taxon>
    </lineage>
</organism>
<accession>A0A1V3SUY3</accession>
<dbReference type="PRINTS" id="PR00420">
    <property type="entry name" value="RNGMNOXGNASE"/>
</dbReference>
<dbReference type="AlphaFoldDB" id="A0A1V3SUY3"/>
<dbReference type="Proteomes" id="UP000188586">
    <property type="component" value="Unassembled WGS sequence"/>
</dbReference>
<dbReference type="GO" id="GO:0071949">
    <property type="term" value="F:FAD binding"/>
    <property type="evidence" value="ECO:0007669"/>
    <property type="project" value="InterPro"/>
</dbReference>
<protein>
    <recommendedName>
        <fullName evidence="3">FAD-binding domain-containing protein</fullName>
    </recommendedName>
</protein>
<dbReference type="Pfam" id="PF01494">
    <property type="entry name" value="FAD_binding_3"/>
    <property type="match status" value="1"/>
</dbReference>
<sequence length="421" mass="47105">MRGGEIALNVDVTIVGAGAGGLILATILGKAGFRILVIDARDQIRPVRRGELIQPLGLEILDELGLLEPLYALPHIRNSEFVFLDEKGRPLMRSRYDLGNDRFPFAVSLEPHLMDQMILSHLASLSNVNVRFGAAYAEHHDMGDGVDLWWMEGDQMCQAHTKVLVGDDGRRSLVRKNAGIPGRIETYRDSYLSWSFDCPEDAPESVKNPLGRYFIGRGKIFFLFAVSSRRRFFLYMLPNGDRDGLMRRGLPDFLSELDNWVNGLGGVLSQTGLENLEQVPEMSVMKVDLDRWSSGAVVLIGDAAHAMNPHVAQGRNQSMEDARVLGTLLSREMSSGQGSVLRGIAEYESRRKPRTKDLHRLADEMTWVWNSGNPVIVAIREKVFRGMEKMPSVNRKIVRTISGLSFEPLTPMDKLKAFWAG</sequence>
<reference evidence="4 5" key="1">
    <citation type="submission" date="2016-11" db="EMBL/GenBank/DDBJ databases">
        <title>Comparative genomics of co-occurring bacteria in distinct bioleaching systems unravels niche-specific adaptation.</title>
        <authorList>
            <person name="Zhang X."/>
            <person name="Liu X."/>
            <person name="Yin H."/>
        </authorList>
    </citation>
    <scope>NUCLEOTIDE SEQUENCE [LARGE SCALE GENOMIC DNA]</scope>
    <source>
        <strain evidence="4 5">DX</strain>
    </source>
</reference>
<dbReference type="InterPro" id="IPR002938">
    <property type="entry name" value="FAD-bd"/>
</dbReference>
<evidence type="ECO:0000256" key="1">
    <source>
        <dbReference type="ARBA" id="ARBA00023002"/>
    </source>
</evidence>
<dbReference type="EMBL" id="MPOJ01000011">
    <property type="protein sequence ID" value="OOH72669.1"/>
    <property type="molecule type" value="Genomic_DNA"/>
</dbReference>
<evidence type="ECO:0000259" key="3">
    <source>
        <dbReference type="Pfam" id="PF01494"/>
    </source>
</evidence>
<gene>
    <name evidence="4" type="ORF">BOX24_06650</name>
</gene>
<evidence type="ECO:0000313" key="5">
    <source>
        <dbReference type="Proteomes" id="UP000188586"/>
    </source>
</evidence>
<keyword evidence="1" id="KW-0560">Oxidoreductase</keyword>
<keyword evidence="2" id="KW-0812">Transmembrane</keyword>
<dbReference type="GO" id="GO:0016491">
    <property type="term" value="F:oxidoreductase activity"/>
    <property type="evidence" value="ECO:0007669"/>
    <property type="project" value="UniProtKB-KW"/>
</dbReference>
<dbReference type="Gene3D" id="3.50.50.60">
    <property type="entry name" value="FAD/NAD(P)-binding domain"/>
    <property type="match status" value="2"/>
</dbReference>